<evidence type="ECO:0000256" key="2">
    <source>
        <dbReference type="ARBA" id="ARBA00023008"/>
    </source>
</evidence>
<dbReference type="Proteomes" id="UP001158986">
    <property type="component" value="Unassembled WGS sequence"/>
</dbReference>
<dbReference type="EMBL" id="CAKLCB010000264">
    <property type="protein sequence ID" value="CAH0518589.1"/>
    <property type="molecule type" value="Genomic_DNA"/>
</dbReference>
<evidence type="ECO:0000313" key="5">
    <source>
        <dbReference type="EMBL" id="CAH0518589.1"/>
    </source>
</evidence>
<dbReference type="Gene3D" id="1.10.1280.10">
    <property type="entry name" value="Di-copper center containing domain from catechol oxidase"/>
    <property type="match status" value="1"/>
</dbReference>
<evidence type="ECO:0000313" key="7">
    <source>
        <dbReference type="Proteomes" id="UP001160483"/>
    </source>
</evidence>
<dbReference type="PANTHER" id="PTHR11474">
    <property type="entry name" value="TYROSINASE FAMILY MEMBER"/>
    <property type="match status" value="1"/>
</dbReference>
<keyword evidence="2" id="KW-0186">Copper</keyword>
<dbReference type="InterPro" id="IPR050316">
    <property type="entry name" value="Tyrosinase/Hemocyanin"/>
</dbReference>
<accession>A0AAU9KU22</accession>
<dbReference type="PANTHER" id="PTHR11474:SF126">
    <property type="entry name" value="TYROSINASE-LIKE PROTEIN TYR-1-RELATED"/>
    <property type="match status" value="1"/>
</dbReference>
<feature type="domain" description="Tyrosinase copper-binding" evidence="3">
    <location>
        <begin position="106"/>
        <end position="296"/>
    </location>
</feature>
<evidence type="ECO:0000259" key="3">
    <source>
        <dbReference type="Pfam" id="PF00264"/>
    </source>
</evidence>
<gene>
    <name evidence="5" type="ORF">PBS001_LOCUS5154</name>
    <name evidence="4" type="ORF">PBS003_LOCUS990</name>
</gene>
<sequence>MKSKMKRFRKSSVDEQIQFAMARNSCRMGMTTLLIVYLCLLVSIWKQVDAKYNRVRKSWSVYTPDEKVLYLRAVKKSMTLGYHLLFTQIYMDPNSLQYVVGTCGAPAWYRKFLLGYETMLRSLDTTFKDLTVPYWDIFDDSAKRISTYTPCNGIEGCSPILQDFGGCQGRELIPGTYVVNGEVIPSGNCANASIAAYACTNRNMCEKCLPRGDWGIGDSSLEFGPTTFVELIRHAARHVKSSSRPNLVAMDTLRKEIQSSVQLTLHSLLGGVYETRAAAFDPIFFSHYATLDMMYQFVQSCNQSIALTGFCQGNDGFQVSSTATIPMTIKNIPVERHADLGVFFEAMGTSFKSMDTYAVEYEIDLFLQNMLKQYSLQCDADTSAPGAISYATVKETFKDAAAIHTFVNNLAACEKTSTVKGTTTTETSAAFISCQLLSSLQNGVFTNFSTPVREFFGVGQDDLPKCVKALAAVTSAEVTLIPSKSCQKAIHQDTSLNMATDFNSIVDGFAIVTRGAQDGAVRYMEPIQ</sequence>
<dbReference type="InterPro" id="IPR008922">
    <property type="entry name" value="Di-copper_centre_dom_sf"/>
</dbReference>
<keyword evidence="1" id="KW-0479">Metal-binding</keyword>
<dbReference type="Proteomes" id="UP001160483">
    <property type="component" value="Unassembled WGS sequence"/>
</dbReference>
<organism evidence="4 7">
    <name type="scientific">Peronospora belbahrii</name>
    <dbReference type="NCBI Taxonomy" id="622444"/>
    <lineage>
        <taxon>Eukaryota</taxon>
        <taxon>Sar</taxon>
        <taxon>Stramenopiles</taxon>
        <taxon>Oomycota</taxon>
        <taxon>Peronosporomycetes</taxon>
        <taxon>Peronosporales</taxon>
        <taxon>Peronosporaceae</taxon>
        <taxon>Peronospora</taxon>
    </lineage>
</organism>
<reference evidence="4 6" key="1">
    <citation type="submission" date="2021-11" db="EMBL/GenBank/DDBJ databases">
        <authorList>
            <person name="Islam A."/>
            <person name="Islam S."/>
            <person name="Flora M.S."/>
            <person name="Rahman M."/>
            <person name="Ziaur R.M."/>
            <person name="Epstein J.H."/>
            <person name="Hassan M."/>
            <person name="Klassen M."/>
            <person name="Woodard K."/>
            <person name="Webb A."/>
            <person name="Webby R.J."/>
            <person name="El Zowalaty M.E."/>
        </authorList>
    </citation>
    <scope>NUCLEOTIDE SEQUENCE</scope>
    <source>
        <strain evidence="5">Pbs1</strain>
        <strain evidence="4">Pbs3</strain>
    </source>
</reference>
<dbReference type="GO" id="GO:0016491">
    <property type="term" value="F:oxidoreductase activity"/>
    <property type="evidence" value="ECO:0007669"/>
    <property type="project" value="InterPro"/>
</dbReference>
<protein>
    <recommendedName>
        <fullName evidence="3">Tyrosinase copper-binding domain-containing protein</fullName>
    </recommendedName>
</protein>
<dbReference type="Pfam" id="PF00264">
    <property type="entry name" value="Tyrosinase"/>
    <property type="match status" value="1"/>
</dbReference>
<dbReference type="InterPro" id="IPR002227">
    <property type="entry name" value="Tyrosinase_Cu-bd"/>
</dbReference>
<comment type="caution">
    <text evidence="4">The sequence shown here is derived from an EMBL/GenBank/DDBJ whole genome shotgun (WGS) entry which is preliminary data.</text>
</comment>
<evidence type="ECO:0000313" key="6">
    <source>
        <dbReference type="Proteomes" id="UP001158986"/>
    </source>
</evidence>
<dbReference type="GO" id="GO:0046872">
    <property type="term" value="F:metal ion binding"/>
    <property type="evidence" value="ECO:0007669"/>
    <property type="project" value="UniProtKB-KW"/>
</dbReference>
<evidence type="ECO:0000313" key="4">
    <source>
        <dbReference type="EMBL" id="CAH0474122.1"/>
    </source>
</evidence>
<name>A0AAU9KU22_9STRA</name>
<dbReference type="SUPFAM" id="SSF48056">
    <property type="entry name" value="Di-copper centre-containing domain"/>
    <property type="match status" value="1"/>
</dbReference>
<dbReference type="EMBL" id="CAKKTJ010000095">
    <property type="protein sequence ID" value="CAH0474122.1"/>
    <property type="molecule type" value="Genomic_DNA"/>
</dbReference>
<keyword evidence="6" id="KW-1185">Reference proteome</keyword>
<evidence type="ECO:0000256" key="1">
    <source>
        <dbReference type="ARBA" id="ARBA00022723"/>
    </source>
</evidence>
<proteinExistence type="predicted"/>
<dbReference type="AlphaFoldDB" id="A0AAU9KU22"/>